<evidence type="ECO:0000313" key="1">
    <source>
        <dbReference type="EMBL" id="GMR30427.1"/>
    </source>
</evidence>
<feature type="non-terminal residue" evidence="1">
    <location>
        <position position="1"/>
    </location>
</feature>
<keyword evidence="2" id="KW-1185">Reference proteome</keyword>
<dbReference type="AlphaFoldDB" id="A0AAN4YWT4"/>
<dbReference type="Proteomes" id="UP001328107">
    <property type="component" value="Unassembled WGS sequence"/>
</dbReference>
<protein>
    <submittedName>
        <fullName evidence="1">Uncharacterized protein</fullName>
    </submittedName>
</protein>
<organism evidence="1 2">
    <name type="scientific">Pristionchus mayeri</name>
    <dbReference type="NCBI Taxonomy" id="1317129"/>
    <lineage>
        <taxon>Eukaryota</taxon>
        <taxon>Metazoa</taxon>
        <taxon>Ecdysozoa</taxon>
        <taxon>Nematoda</taxon>
        <taxon>Chromadorea</taxon>
        <taxon>Rhabditida</taxon>
        <taxon>Rhabditina</taxon>
        <taxon>Diplogasteromorpha</taxon>
        <taxon>Diplogasteroidea</taxon>
        <taxon>Neodiplogasteridae</taxon>
        <taxon>Pristionchus</taxon>
    </lineage>
</organism>
<sequence>EISEPATVIWSEDGIGEVMSPTVWRSPNLHVYFDATKTKLESPGGWTGLGTELQAGIEMDISYTLTRSLAEKFASDGRREEEEEDGEREETHSFICIKSIAELRAPRCTTLHEQSIVIGKRSNGAAFLINSSGERSVLHPNFFPMDGVKDAMLEKVQGRRKIAIDEADNSISSLCVLGRSLIAHLQPAPSWLRTTFDCDRGVTRWALSVELYGEEKEGRAVVVKSTRHSVSLCPVEGVLAGKRTSLHVPIIQMNGQIKHDLLQVGSCWRFRACREFPGREAVWKAFHVEYEV</sequence>
<reference evidence="2" key="1">
    <citation type="submission" date="2022-10" db="EMBL/GenBank/DDBJ databases">
        <title>Genome assembly of Pristionchus species.</title>
        <authorList>
            <person name="Yoshida K."/>
            <person name="Sommer R.J."/>
        </authorList>
    </citation>
    <scope>NUCLEOTIDE SEQUENCE [LARGE SCALE GENOMIC DNA]</scope>
    <source>
        <strain evidence="2">RS5460</strain>
    </source>
</reference>
<comment type="caution">
    <text evidence="1">The sequence shown here is derived from an EMBL/GenBank/DDBJ whole genome shotgun (WGS) entry which is preliminary data.</text>
</comment>
<gene>
    <name evidence="1" type="ORF">PMAYCL1PPCAC_00622</name>
</gene>
<name>A0AAN4YWT4_9BILA</name>
<proteinExistence type="predicted"/>
<feature type="non-terminal residue" evidence="1">
    <location>
        <position position="292"/>
    </location>
</feature>
<evidence type="ECO:0000313" key="2">
    <source>
        <dbReference type="Proteomes" id="UP001328107"/>
    </source>
</evidence>
<accession>A0AAN4YWT4</accession>
<dbReference type="EMBL" id="BTRK01000001">
    <property type="protein sequence ID" value="GMR30427.1"/>
    <property type="molecule type" value="Genomic_DNA"/>
</dbReference>